<name>A0A4Q8D0D2_9GAMM</name>
<sequence length="124" mass="13173">MTTVTVYDPPMCCSTGVCGADVDQQVITFAADLDWLQSQGVTVRRINLSQEPAEFTINEQVNALIQASGSDGLPAILVDGEMVSRARFPSREELAAWSSLAFEDQDSAASASPCCSSNTKSSCC</sequence>
<keyword evidence="2" id="KW-1185">Reference proteome</keyword>
<dbReference type="Proteomes" id="UP000292298">
    <property type="component" value="Unassembled WGS sequence"/>
</dbReference>
<dbReference type="GO" id="GO:0003677">
    <property type="term" value="F:DNA binding"/>
    <property type="evidence" value="ECO:0007669"/>
    <property type="project" value="InterPro"/>
</dbReference>
<gene>
    <name evidence="1" type="ORF">EV698_0935</name>
</gene>
<evidence type="ECO:0000313" key="2">
    <source>
        <dbReference type="Proteomes" id="UP000292298"/>
    </source>
</evidence>
<dbReference type="AlphaFoldDB" id="A0A4Q8D0D2"/>
<protein>
    <submittedName>
        <fullName evidence="1">Aconitase</fullName>
    </submittedName>
</protein>
<accession>A0A4Q8D0D2</accession>
<dbReference type="Pfam" id="PF06953">
    <property type="entry name" value="ArsD"/>
    <property type="match status" value="1"/>
</dbReference>
<dbReference type="EMBL" id="SHLI01000001">
    <property type="protein sequence ID" value="RZU98677.1"/>
    <property type="molecule type" value="Genomic_DNA"/>
</dbReference>
<reference evidence="1 2" key="1">
    <citation type="submission" date="2019-02" db="EMBL/GenBank/DDBJ databases">
        <title>Genomic Encyclopedia of Type Strains, Phase IV (KMG-IV): sequencing the most valuable type-strain genomes for metagenomic binning, comparative biology and taxonomic classification.</title>
        <authorList>
            <person name="Goeker M."/>
        </authorList>
    </citation>
    <scope>NUCLEOTIDE SEQUENCE [LARGE SCALE GENOMIC DNA]</scope>
    <source>
        <strain evidence="1 2">DSM 21056</strain>
    </source>
</reference>
<dbReference type="Gene3D" id="3.40.30.10">
    <property type="entry name" value="Glutaredoxin"/>
    <property type="match status" value="1"/>
</dbReference>
<dbReference type="OrthoDB" id="9801358at2"/>
<dbReference type="GO" id="GO:0046685">
    <property type="term" value="P:response to arsenic-containing substance"/>
    <property type="evidence" value="ECO:0007669"/>
    <property type="project" value="InterPro"/>
</dbReference>
<comment type="caution">
    <text evidence="1">The sequence shown here is derived from an EMBL/GenBank/DDBJ whole genome shotgun (WGS) entry which is preliminary data.</text>
</comment>
<evidence type="ECO:0000313" key="1">
    <source>
        <dbReference type="EMBL" id="RZU98677.1"/>
    </source>
</evidence>
<proteinExistence type="predicted"/>
<dbReference type="GO" id="GO:0045892">
    <property type="term" value="P:negative regulation of DNA-templated transcription"/>
    <property type="evidence" value="ECO:0007669"/>
    <property type="project" value="InterPro"/>
</dbReference>
<dbReference type="NCBIfam" id="NF033727">
    <property type="entry name" value="chaperon_ArsD"/>
    <property type="match status" value="1"/>
</dbReference>
<dbReference type="RefSeq" id="WP_130502968.1">
    <property type="nucleotide sequence ID" value="NZ_SHLI01000001.1"/>
</dbReference>
<dbReference type="InterPro" id="IPR010712">
    <property type="entry name" value="Arsenical-R_ArsD"/>
</dbReference>
<organism evidence="1 2">
    <name type="scientific">Spiribacter vilamensis</name>
    <dbReference type="NCBI Taxonomy" id="531306"/>
    <lineage>
        <taxon>Bacteria</taxon>
        <taxon>Pseudomonadati</taxon>
        <taxon>Pseudomonadota</taxon>
        <taxon>Gammaproteobacteria</taxon>
        <taxon>Chromatiales</taxon>
        <taxon>Ectothiorhodospiraceae</taxon>
        <taxon>Spiribacter</taxon>
    </lineage>
</organism>